<dbReference type="Proteomes" id="UP000646749">
    <property type="component" value="Unassembled WGS sequence"/>
</dbReference>
<accession>A0ABQ4DVU2</accession>
<name>A0ABQ4DVU2_9ACTN</name>
<feature type="region of interest" description="Disordered" evidence="1">
    <location>
        <begin position="1"/>
        <end position="46"/>
    </location>
</feature>
<sequence>MSHDRRERVTATRRPGATNHPWRTSVVSASEATSTSADEKRSTAPVPVAEEISAPAAGAVGVFGDASVSAP</sequence>
<protein>
    <submittedName>
        <fullName evidence="2">Uncharacterized protein</fullName>
    </submittedName>
</protein>
<dbReference type="RefSeq" id="WP_203865205.1">
    <property type="nucleotide sequence ID" value="NZ_BONW01000005.1"/>
</dbReference>
<evidence type="ECO:0000313" key="3">
    <source>
        <dbReference type="Proteomes" id="UP000646749"/>
    </source>
</evidence>
<feature type="compositionally biased region" description="Low complexity" evidence="1">
    <location>
        <begin position="24"/>
        <end position="36"/>
    </location>
</feature>
<evidence type="ECO:0000313" key="2">
    <source>
        <dbReference type="EMBL" id="GIG86577.1"/>
    </source>
</evidence>
<comment type="caution">
    <text evidence="2">The sequence shown here is derived from an EMBL/GenBank/DDBJ whole genome shotgun (WGS) entry which is preliminary data.</text>
</comment>
<organism evidence="2 3">
    <name type="scientific">Plantactinospora endophytica</name>
    <dbReference type="NCBI Taxonomy" id="673535"/>
    <lineage>
        <taxon>Bacteria</taxon>
        <taxon>Bacillati</taxon>
        <taxon>Actinomycetota</taxon>
        <taxon>Actinomycetes</taxon>
        <taxon>Micromonosporales</taxon>
        <taxon>Micromonosporaceae</taxon>
        <taxon>Plantactinospora</taxon>
    </lineage>
</organism>
<feature type="compositionally biased region" description="Basic and acidic residues" evidence="1">
    <location>
        <begin position="1"/>
        <end position="10"/>
    </location>
</feature>
<keyword evidence="3" id="KW-1185">Reference proteome</keyword>
<evidence type="ECO:0000256" key="1">
    <source>
        <dbReference type="SAM" id="MobiDB-lite"/>
    </source>
</evidence>
<reference evidence="2 3" key="1">
    <citation type="submission" date="2021-01" db="EMBL/GenBank/DDBJ databases">
        <title>Whole genome shotgun sequence of Plantactinospora endophytica NBRC 110450.</title>
        <authorList>
            <person name="Komaki H."/>
            <person name="Tamura T."/>
        </authorList>
    </citation>
    <scope>NUCLEOTIDE SEQUENCE [LARGE SCALE GENOMIC DNA]</scope>
    <source>
        <strain evidence="2 3">NBRC 110450</strain>
    </source>
</reference>
<proteinExistence type="predicted"/>
<gene>
    <name evidence="2" type="ORF">Pen02_15130</name>
</gene>
<dbReference type="EMBL" id="BONW01000005">
    <property type="protein sequence ID" value="GIG86577.1"/>
    <property type="molecule type" value="Genomic_DNA"/>
</dbReference>